<dbReference type="Gene3D" id="3.30.70.260">
    <property type="match status" value="1"/>
</dbReference>
<gene>
    <name evidence="3" type="ORF">ZMTM_23700</name>
</gene>
<dbReference type="Proteomes" id="UP000826722">
    <property type="component" value="Chromosome"/>
</dbReference>
<protein>
    <recommendedName>
        <fullName evidence="2">UPF0250 protein ZMTM_23700</fullName>
    </recommendedName>
</protein>
<evidence type="ECO:0000256" key="2">
    <source>
        <dbReference type="HAMAP-Rule" id="MF_00659"/>
    </source>
</evidence>
<dbReference type="PANTHER" id="PTHR38036">
    <property type="entry name" value="UPF0250 PROTEIN YBED"/>
    <property type="match status" value="1"/>
</dbReference>
<proteinExistence type="inferred from homology"/>
<dbReference type="Pfam" id="PF04359">
    <property type="entry name" value="DUF493"/>
    <property type="match status" value="1"/>
</dbReference>
<keyword evidence="4" id="KW-1185">Reference proteome</keyword>
<evidence type="ECO:0000256" key="1">
    <source>
        <dbReference type="ARBA" id="ARBA00008460"/>
    </source>
</evidence>
<dbReference type="HAMAP" id="MF_00659">
    <property type="entry name" value="UPF0250"/>
    <property type="match status" value="1"/>
</dbReference>
<name>A0A8D5JS58_9PROT</name>
<evidence type="ECO:0000313" key="3">
    <source>
        <dbReference type="EMBL" id="BCM26111.1"/>
    </source>
</evidence>
<dbReference type="KEGG" id="mpau:ZMTM_23700"/>
<evidence type="ECO:0000313" key="4">
    <source>
        <dbReference type="Proteomes" id="UP000826722"/>
    </source>
</evidence>
<dbReference type="InterPro" id="IPR007454">
    <property type="entry name" value="UPF0250_YbeD-like"/>
</dbReference>
<dbReference type="SUPFAM" id="SSF117991">
    <property type="entry name" value="YbeD/HP0495-like"/>
    <property type="match status" value="1"/>
</dbReference>
<reference evidence="3" key="1">
    <citation type="journal article" date="2021" name="Arch. Microbiol.">
        <title>Methyloradius palustris gen. nov., sp. nov., a methanol-oxidizing bacterium isolated from snow.</title>
        <authorList>
            <person name="Miyadera T."/>
            <person name="Kojima H."/>
            <person name="Fukui M."/>
        </authorList>
    </citation>
    <scope>NUCLEOTIDE SEQUENCE</scope>
    <source>
        <strain evidence="3">Zm11</strain>
    </source>
</reference>
<dbReference type="AlphaFoldDB" id="A0A8D5JS58"/>
<dbReference type="EMBL" id="AP024110">
    <property type="protein sequence ID" value="BCM26111.1"/>
    <property type="molecule type" value="Genomic_DNA"/>
</dbReference>
<dbReference type="PANTHER" id="PTHR38036:SF1">
    <property type="entry name" value="UPF0250 PROTEIN YBED"/>
    <property type="match status" value="1"/>
</dbReference>
<sequence length="94" mass="10594">MADNDIPEGQETLIEFPTDFPIKVMGETHEDFHNTIITLIQEHHPEFDANGIETRASANGKYTSLTCTVYVTSKPQLDNIYRALSSHPMVKFAL</sequence>
<dbReference type="RefSeq" id="WP_221764132.1">
    <property type="nucleotide sequence ID" value="NZ_AP024110.1"/>
</dbReference>
<comment type="similarity">
    <text evidence="1 2">Belongs to the UPF0250 family.</text>
</comment>
<organism evidence="3 4">
    <name type="scientific">Methyloradius palustris</name>
    <dbReference type="NCBI Taxonomy" id="2778876"/>
    <lineage>
        <taxon>Bacteria</taxon>
        <taxon>Pseudomonadati</taxon>
        <taxon>Pseudomonadota</taxon>
        <taxon>Betaproteobacteria</taxon>
        <taxon>Nitrosomonadales</taxon>
        <taxon>Methylophilaceae</taxon>
        <taxon>Methyloradius</taxon>
    </lineage>
</organism>
<accession>A0A8D5JS58</accession>
<dbReference type="InterPro" id="IPR027471">
    <property type="entry name" value="YbeD-like_sf"/>
</dbReference>